<dbReference type="AlphaFoldDB" id="A0A5C7B7M7"/>
<protein>
    <submittedName>
        <fullName evidence="2">Uncharacterized protein</fullName>
    </submittedName>
</protein>
<feature type="signal peptide" evidence="1">
    <location>
        <begin position="1"/>
        <end position="18"/>
    </location>
</feature>
<organism evidence="2 3">
    <name type="scientific">Psychroserpens burtonensis</name>
    <dbReference type="NCBI Taxonomy" id="49278"/>
    <lineage>
        <taxon>Bacteria</taxon>
        <taxon>Pseudomonadati</taxon>
        <taxon>Bacteroidota</taxon>
        <taxon>Flavobacteriia</taxon>
        <taxon>Flavobacteriales</taxon>
        <taxon>Flavobacteriaceae</taxon>
        <taxon>Psychroserpens</taxon>
    </lineage>
</organism>
<name>A0A5C7B7M7_9FLAO</name>
<evidence type="ECO:0000313" key="2">
    <source>
        <dbReference type="EMBL" id="TXE18110.1"/>
    </source>
</evidence>
<dbReference type="Proteomes" id="UP000321938">
    <property type="component" value="Unassembled WGS sequence"/>
</dbReference>
<accession>A0A5C7B7M7</accession>
<evidence type="ECO:0000256" key="1">
    <source>
        <dbReference type="SAM" id="SignalP"/>
    </source>
</evidence>
<keyword evidence="1" id="KW-0732">Signal</keyword>
<dbReference type="OrthoDB" id="4535652at2"/>
<comment type="caution">
    <text evidence="2">The sequence shown here is derived from an EMBL/GenBank/DDBJ whole genome shotgun (WGS) entry which is preliminary data.</text>
</comment>
<dbReference type="EMBL" id="VOSB01000009">
    <property type="protein sequence ID" value="TXE18110.1"/>
    <property type="molecule type" value="Genomic_DNA"/>
</dbReference>
<feature type="chain" id="PRO_5023146576" evidence="1">
    <location>
        <begin position="19"/>
        <end position="111"/>
    </location>
</feature>
<dbReference type="STRING" id="1123037.GCA_000425305_01680"/>
<proteinExistence type="predicted"/>
<evidence type="ECO:0000313" key="3">
    <source>
        <dbReference type="Proteomes" id="UP000321938"/>
    </source>
</evidence>
<reference evidence="2 3" key="1">
    <citation type="submission" date="2019-08" db="EMBL/GenBank/DDBJ databases">
        <title>Genome of Psychroserpens burtonensis ACAM 167.</title>
        <authorList>
            <person name="Bowman J.P."/>
        </authorList>
    </citation>
    <scope>NUCLEOTIDE SEQUENCE [LARGE SCALE GENOMIC DNA]</scope>
    <source>
        <strain evidence="2 3">ACAM 167</strain>
    </source>
</reference>
<dbReference type="RefSeq" id="WP_028871647.1">
    <property type="nucleotide sequence ID" value="NZ_VOSB01000009.1"/>
</dbReference>
<keyword evidence="3" id="KW-1185">Reference proteome</keyword>
<gene>
    <name evidence="2" type="ORF">ES692_07660</name>
</gene>
<sequence>MRKFTFLAPLLLCFNAFAQQEVNSLRKNQINPIFNGLNKNFVPYEVLLDFAMEFTNVEAYNGTLTDSTFVNTRVLGNIYKTLFMEKVTPNTQHFPLIETIAEDWVTKKTCV</sequence>